<dbReference type="InterPro" id="IPR037171">
    <property type="entry name" value="NagB/RpiA_transferase-like"/>
</dbReference>
<comment type="caution">
    <text evidence="7">The sequence shown here is derived from an EMBL/GenBank/DDBJ whole genome shotgun (WGS) entry which is preliminary data.</text>
</comment>
<dbReference type="SUPFAM" id="SSF100950">
    <property type="entry name" value="NagB/RpiA/CoA transferase-like"/>
    <property type="match status" value="1"/>
</dbReference>
<dbReference type="Pfam" id="PF00455">
    <property type="entry name" value="DeoRC"/>
    <property type="match status" value="1"/>
</dbReference>
<keyword evidence="3" id="KW-0804">Transcription</keyword>
<dbReference type="GO" id="GO:0003677">
    <property type="term" value="F:DNA binding"/>
    <property type="evidence" value="ECO:0007669"/>
    <property type="project" value="UniProtKB-KW"/>
</dbReference>
<dbReference type="Gene3D" id="1.10.10.10">
    <property type="entry name" value="Winged helix-like DNA-binding domain superfamily/Winged helix DNA-binding domain"/>
    <property type="match status" value="1"/>
</dbReference>
<feature type="domain" description="HTH deoR-type" evidence="6">
    <location>
        <begin position="3"/>
        <end position="58"/>
    </location>
</feature>
<dbReference type="SMART" id="SM00420">
    <property type="entry name" value="HTH_DEOR"/>
    <property type="match status" value="1"/>
</dbReference>
<dbReference type="InterPro" id="IPR014036">
    <property type="entry name" value="DeoR-like_C"/>
</dbReference>
<dbReference type="Proteomes" id="UP001138997">
    <property type="component" value="Unassembled WGS sequence"/>
</dbReference>
<keyword evidence="1" id="KW-0805">Transcription regulation</keyword>
<dbReference type="InterPro" id="IPR036388">
    <property type="entry name" value="WH-like_DNA-bd_sf"/>
</dbReference>
<evidence type="ECO:0000256" key="2">
    <source>
        <dbReference type="ARBA" id="ARBA00023125"/>
    </source>
</evidence>
<dbReference type="EMBL" id="JAJOMB010000023">
    <property type="protein sequence ID" value="MCD5315630.1"/>
    <property type="molecule type" value="Genomic_DNA"/>
</dbReference>
<accession>A0A9X1NK17</accession>
<dbReference type="PRINTS" id="PR00037">
    <property type="entry name" value="HTHLACR"/>
</dbReference>
<dbReference type="InterPro" id="IPR001845">
    <property type="entry name" value="HTH_ArsR_DNA-bd_dom"/>
</dbReference>
<evidence type="ECO:0000313" key="7">
    <source>
        <dbReference type="EMBL" id="MCD5315630.1"/>
    </source>
</evidence>
<dbReference type="SUPFAM" id="SSF46785">
    <property type="entry name" value="Winged helix' DNA-binding domain"/>
    <property type="match status" value="1"/>
</dbReference>
<dbReference type="GO" id="GO:0003700">
    <property type="term" value="F:DNA-binding transcription factor activity"/>
    <property type="evidence" value="ECO:0007669"/>
    <property type="project" value="InterPro"/>
</dbReference>
<proteinExistence type="predicted"/>
<feature type="region of interest" description="Disordered" evidence="4">
    <location>
        <begin position="53"/>
        <end position="73"/>
    </location>
</feature>
<evidence type="ECO:0000256" key="1">
    <source>
        <dbReference type="ARBA" id="ARBA00023015"/>
    </source>
</evidence>
<evidence type="ECO:0000259" key="6">
    <source>
        <dbReference type="PROSITE" id="PS51000"/>
    </source>
</evidence>
<organism evidence="7 8">
    <name type="scientific">Kineosporia babensis</name>
    <dbReference type="NCBI Taxonomy" id="499548"/>
    <lineage>
        <taxon>Bacteria</taxon>
        <taxon>Bacillati</taxon>
        <taxon>Actinomycetota</taxon>
        <taxon>Actinomycetes</taxon>
        <taxon>Kineosporiales</taxon>
        <taxon>Kineosporiaceae</taxon>
        <taxon>Kineosporia</taxon>
    </lineage>
</organism>
<dbReference type="PROSITE" id="PS00894">
    <property type="entry name" value="HTH_DEOR_1"/>
    <property type="match status" value="1"/>
</dbReference>
<evidence type="ECO:0000259" key="5">
    <source>
        <dbReference type="PROSITE" id="PS50987"/>
    </source>
</evidence>
<dbReference type="RefSeq" id="WP_231448447.1">
    <property type="nucleotide sequence ID" value="NZ_JAJOMB010000023.1"/>
</dbReference>
<protein>
    <submittedName>
        <fullName evidence="7">DeoR/GlpR family DNA-binding transcription regulator</fullName>
    </submittedName>
</protein>
<reference evidence="7" key="1">
    <citation type="submission" date="2021-11" db="EMBL/GenBank/DDBJ databases">
        <title>Streptomyces corallinus and Kineosporia corallina sp. nov., two new coral-derived marine actinobacteria.</title>
        <authorList>
            <person name="Buangrab K."/>
            <person name="Sutthacheep M."/>
            <person name="Yeemin T."/>
            <person name="Harunari E."/>
            <person name="Igarashi Y."/>
            <person name="Sripreechasak P."/>
            <person name="Kanchanasin P."/>
            <person name="Tanasupawat S."/>
            <person name="Phongsopitanun W."/>
        </authorList>
    </citation>
    <scope>NUCLEOTIDE SEQUENCE</scope>
    <source>
        <strain evidence="7">JCM 31032</strain>
    </source>
</reference>
<dbReference type="InterPro" id="IPR001034">
    <property type="entry name" value="DeoR_HTH"/>
</dbReference>
<dbReference type="InterPro" id="IPR018356">
    <property type="entry name" value="Tscrpt_reg_HTH_DeoR_CS"/>
</dbReference>
<gene>
    <name evidence="7" type="ORF">LR394_32510</name>
</gene>
<dbReference type="Gene3D" id="3.30.750.70">
    <property type="entry name" value="4-hydroxybutyrate coenzyme like domains"/>
    <property type="match status" value="1"/>
</dbReference>
<dbReference type="PANTHER" id="PTHR30363">
    <property type="entry name" value="HTH-TYPE TRANSCRIPTIONAL REGULATOR SRLR-RELATED"/>
    <property type="match status" value="1"/>
</dbReference>
<dbReference type="AlphaFoldDB" id="A0A9X1NK17"/>
<dbReference type="InterPro" id="IPR036390">
    <property type="entry name" value="WH_DNA-bd_sf"/>
</dbReference>
<dbReference type="PANTHER" id="PTHR30363:SF44">
    <property type="entry name" value="AGA OPERON TRANSCRIPTIONAL REPRESSOR-RELATED"/>
    <property type="match status" value="1"/>
</dbReference>
<dbReference type="PROSITE" id="PS50987">
    <property type="entry name" value="HTH_ARSR_2"/>
    <property type="match status" value="1"/>
</dbReference>
<dbReference type="Pfam" id="PF08220">
    <property type="entry name" value="HTH_DeoR"/>
    <property type="match status" value="1"/>
</dbReference>
<dbReference type="SMART" id="SM01134">
    <property type="entry name" value="DeoRC"/>
    <property type="match status" value="1"/>
</dbReference>
<evidence type="ECO:0000256" key="4">
    <source>
        <dbReference type="SAM" id="MobiDB-lite"/>
    </source>
</evidence>
<name>A0A9X1NK17_9ACTN</name>
<feature type="domain" description="HTH arsR-type" evidence="5">
    <location>
        <begin position="1"/>
        <end position="82"/>
    </location>
</feature>
<evidence type="ECO:0000313" key="8">
    <source>
        <dbReference type="Proteomes" id="UP001138997"/>
    </source>
</evidence>
<evidence type="ECO:0000256" key="3">
    <source>
        <dbReference type="ARBA" id="ARBA00023163"/>
    </source>
</evidence>
<keyword evidence="2 7" id="KW-0238">DNA-binding</keyword>
<keyword evidence="8" id="KW-1185">Reference proteome</keyword>
<dbReference type="InterPro" id="IPR050313">
    <property type="entry name" value="Carb_Metab_HTH_regulators"/>
</dbReference>
<dbReference type="PROSITE" id="PS51000">
    <property type="entry name" value="HTH_DEOR_2"/>
    <property type="match status" value="1"/>
</dbReference>
<sequence>MFADERRQRILELVRANGAVSLRELARVSGSSEVTVRRDLRLLESQGLLDRRHGGAVSTGGLSHEPSYSEKSGVASREKNAIGALAAGLVEEGDAICVGAGTTTQAFARHLVGFRELTVVTNSVLVAQELARSRTIEVVMTGGTLRGSIFALVGSVAEQALSGMRVRRTFMSGNGLTAERGLSTPNLVVAGVDRALAAAAEEIVVLADHTKIGLETMAQTLPVESIDHLVTSEQCPAEAVAQFRANGVQVHVAGPDVGEPDG</sequence>